<comment type="caution">
    <text evidence="1">The sequence shown here is derived from an EMBL/GenBank/DDBJ whole genome shotgun (WGS) entry which is preliminary data.</text>
</comment>
<organism evidence="1 2">
    <name type="scientific">Limnospira platensis NIES-46</name>
    <dbReference type="NCBI Taxonomy" id="1236695"/>
    <lineage>
        <taxon>Bacteria</taxon>
        <taxon>Bacillati</taxon>
        <taxon>Cyanobacteriota</taxon>
        <taxon>Cyanophyceae</taxon>
        <taxon>Oscillatoriophycideae</taxon>
        <taxon>Oscillatoriales</taxon>
        <taxon>Sirenicapillariaceae</taxon>
        <taxon>Limnospira</taxon>
    </lineage>
</organism>
<protein>
    <submittedName>
        <fullName evidence="1">Uncharacterized protein</fullName>
    </submittedName>
</protein>
<proteinExistence type="predicted"/>
<keyword evidence="2" id="KW-1185">Reference proteome</keyword>
<dbReference type="EMBL" id="BIMW01000125">
    <property type="protein sequence ID" value="GCE95246.1"/>
    <property type="molecule type" value="Genomic_DNA"/>
</dbReference>
<reference evidence="1 2" key="1">
    <citation type="journal article" date="2019" name="J Genomics">
        <title>The Draft Genome of a Hydrogen-producing Cyanobacterium, Arthrospira platensis NIES-46.</title>
        <authorList>
            <person name="Suzuki S."/>
            <person name="Yamaguchi H."/>
            <person name="Kawachi M."/>
        </authorList>
    </citation>
    <scope>NUCLEOTIDE SEQUENCE [LARGE SCALE GENOMIC DNA]</scope>
    <source>
        <strain evidence="1 2">NIES-46</strain>
    </source>
</reference>
<dbReference type="RefSeq" id="WP_014277269.1">
    <property type="nucleotide sequence ID" value="NZ_BIMW01000125.1"/>
</dbReference>
<name>A0A5M3TBN3_LIMPL</name>
<sequence>MGASNLLTSACRCCQHYTPEGRRGGLCHQLHVPVQGSWKACPLALPVFAPSWETVDTVIHLNQTLPTLREAMVGDFPNITATHPELEASRVQP</sequence>
<evidence type="ECO:0000313" key="2">
    <source>
        <dbReference type="Proteomes" id="UP000326169"/>
    </source>
</evidence>
<dbReference type="Proteomes" id="UP000326169">
    <property type="component" value="Unassembled WGS sequence"/>
</dbReference>
<accession>A0A5M3TBN3</accession>
<dbReference type="GeneID" id="301684099"/>
<evidence type="ECO:0000313" key="1">
    <source>
        <dbReference type="EMBL" id="GCE95246.1"/>
    </source>
</evidence>
<gene>
    <name evidence="1" type="ORF">NIES46_33090</name>
</gene>